<dbReference type="Proteomes" id="UP001164539">
    <property type="component" value="Chromosome 1"/>
</dbReference>
<sequence length="247" mass="27703">MDNNITLTSTVLTGHQNSNSYVLNGKIMVCSVIALFLVLLVLVCFQSYARWFFLQSHQRRRRPHGHQPFLLSTATNTNGDRVPHQALDLSVLKTIPTFVYSSTIHDKQLECAVCLLEFEDNEKGSVLPKCKHAFHVDCIDMWFHSHSNCPLCRAPVQTAEVASADCSNIIEREEGGVACSSSSLLPLELVSILVEIPRRDLRGLDDVGLGLPEGSGFKSPKEDLEPMMTTWEKKDKLEVEPREHEET</sequence>
<evidence type="ECO:0000313" key="2">
    <source>
        <dbReference type="Proteomes" id="UP001164539"/>
    </source>
</evidence>
<comment type="caution">
    <text evidence="1">The sequence shown here is derived from an EMBL/GenBank/DDBJ whole genome shotgun (WGS) entry which is preliminary data.</text>
</comment>
<organism evidence="1 2">
    <name type="scientific">Melia azedarach</name>
    <name type="common">Chinaberry tree</name>
    <dbReference type="NCBI Taxonomy" id="155640"/>
    <lineage>
        <taxon>Eukaryota</taxon>
        <taxon>Viridiplantae</taxon>
        <taxon>Streptophyta</taxon>
        <taxon>Embryophyta</taxon>
        <taxon>Tracheophyta</taxon>
        <taxon>Spermatophyta</taxon>
        <taxon>Magnoliopsida</taxon>
        <taxon>eudicotyledons</taxon>
        <taxon>Gunneridae</taxon>
        <taxon>Pentapetalae</taxon>
        <taxon>rosids</taxon>
        <taxon>malvids</taxon>
        <taxon>Sapindales</taxon>
        <taxon>Meliaceae</taxon>
        <taxon>Melia</taxon>
    </lineage>
</organism>
<reference evidence="1 2" key="1">
    <citation type="journal article" date="2023" name="Science">
        <title>Complex scaffold remodeling in plant triterpene biosynthesis.</title>
        <authorList>
            <person name="De La Pena R."/>
            <person name="Hodgson H."/>
            <person name="Liu J.C."/>
            <person name="Stephenson M.J."/>
            <person name="Martin A.C."/>
            <person name="Owen C."/>
            <person name="Harkess A."/>
            <person name="Leebens-Mack J."/>
            <person name="Jimenez L.E."/>
            <person name="Osbourn A."/>
            <person name="Sattely E.S."/>
        </authorList>
    </citation>
    <scope>NUCLEOTIDE SEQUENCE [LARGE SCALE GENOMIC DNA]</scope>
    <source>
        <strain evidence="2">cv. JPN11</strain>
        <tissue evidence="1">Leaf</tissue>
    </source>
</reference>
<evidence type="ECO:0000313" key="1">
    <source>
        <dbReference type="EMBL" id="KAJ4727712.1"/>
    </source>
</evidence>
<accession>A0ACC1YWY5</accession>
<protein>
    <submittedName>
        <fullName evidence="1">RING-H2 finger protein</fullName>
    </submittedName>
</protein>
<name>A0ACC1YWY5_MELAZ</name>
<dbReference type="EMBL" id="CM051394">
    <property type="protein sequence ID" value="KAJ4727712.1"/>
    <property type="molecule type" value="Genomic_DNA"/>
</dbReference>
<proteinExistence type="predicted"/>
<gene>
    <name evidence="1" type="ORF">OWV82_000766</name>
</gene>
<keyword evidence="2" id="KW-1185">Reference proteome</keyword>